<organism evidence="2">
    <name type="scientific">Oryza meridionalis</name>
    <dbReference type="NCBI Taxonomy" id="40149"/>
    <lineage>
        <taxon>Eukaryota</taxon>
        <taxon>Viridiplantae</taxon>
        <taxon>Streptophyta</taxon>
        <taxon>Embryophyta</taxon>
        <taxon>Tracheophyta</taxon>
        <taxon>Spermatophyta</taxon>
        <taxon>Magnoliopsida</taxon>
        <taxon>Liliopsida</taxon>
        <taxon>Poales</taxon>
        <taxon>Poaceae</taxon>
        <taxon>BOP clade</taxon>
        <taxon>Oryzoideae</taxon>
        <taxon>Oryzeae</taxon>
        <taxon>Oryzinae</taxon>
        <taxon>Oryza</taxon>
    </lineage>
</organism>
<dbReference type="AlphaFoldDB" id="A0A0E0DF88"/>
<feature type="transmembrane region" description="Helical" evidence="1">
    <location>
        <begin position="119"/>
        <end position="141"/>
    </location>
</feature>
<protein>
    <submittedName>
        <fullName evidence="2">Uncharacterized protein</fullName>
    </submittedName>
</protein>
<dbReference type="Gramene" id="OMERI04G13600.1">
    <property type="protein sequence ID" value="OMERI04G13600.1"/>
    <property type="gene ID" value="OMERI04G13600"/>
</dbReference>
<evidence type="ECO:0000313" key="3">
    <source>
        <dbReference type="Proteomes" id="UP000008021"/>
    </source>
</evidence>
<name>A0A0E0DF88_9ORYZ</name>
<keyword evidence="1" id="KW-1133">Transmembrane helix</keyword>
<evidence type="ECO:0000313" key="2">
    <source>
        <dbReference type="EnsemblPlants" id="OMERI04G13600.1"/>
    </source>
</evidence>
<keyword evidence="3" id="KW-1185">Reference proteome</keyword>
<dbReference type="Proteomes" id="UP000008021">
    <property type="component" value="Chromosome 4"/>
</dbReference>
<reference evidence="2" key="1">
    <citation type="submission" date="2015-04" db="UniProtKB">
        <authorList>
            <consortium name="EnsemblPlants"/>
        </authorList>
    </citation>
    <scope>IDENTIFICATION</scope>
</reference>
<dbReference type="STRING" id="40149.A0A0E0DF88"/>
<keyword evidence="1" id="KW-0472">Membrane</keyword>
<keyword evidence="1" id="KW-0812">Transmembrane</keyword>
<dbReference type="HOGENOM" id="CLU_1333786_0_0_1"/>
<accession>A0A0E0DF88</accession>
<proteinExistence type="predicted"/>
<evidence type="ECO:0000256" key="1">
    <source>
        <dbReference type="SAM" id="Phobius"/>
    </source>
</evidence>
<reference evidence="2" key="2">
    <citation type="submission" date="2018-05" db="EMBL/GenBank/DDBJ databases">
        <title>OmerRS3 (Oryza meridionalis Reference Sequence Version 3).</title>
        <authorList>
            <person name="Zhang J."/>
            <person name="Kudrna D."/>
            <person name="Lee S."/>
            <person name="Talag J."/>
            <person name="Welchert J."/>
            <person name="Wing R.A."/>
        </authorList>
    </citation>
    <scope>NUCLEOTIDE SEQUENCE [LARGE SCALE GENOMIC DNA]</scope>
    <source>
        <strain evidence="2">cv. OR44</strain>
    </source>
</reference>
<sequence>MAWAAPGSMGKVRTLRRNQLRLSGATASEEEEEAGLPPWSAAADSRRKKRAMLHMDMPTVANISASSGKHNASAAHTTAPTAVAMPRLTMLHRLAPPHMHGRLEILLLRGHLRRAAATALLLLSGGSFLCFVSQSFLFLMFDGRVDAAVRRRRRLLVPHGLAPVLQPVRRWLAEGERMGEKEWRVEEGRKKKRERMICGPTCQWAL</sequence>
<dbReference type="EnsemblPlants" id="OMERI04G13600.1">
    <property type="protein sequence ID" value="OMERI04G13600.1"/>
    <property type="gene ID" value="OMERI04G13600"/>
</dbReference>